<sequence>MVMLLGIGVLDPVTFTLRFLSDSQLNRVNRYCSPQPPSILNPPPTCLSDDNVTGTIAESTDELVADWAPVEDRRATAHATSLGVRGTGDGKAPQCAAVAAALSVALGRR</sequence>
<protein>
    <submittedName>
        <fullName evidence="1">Uncharacterized protein</fullName>
    </submittedName>
</protein>
<organism evidence="1 2">
    <name type="scientific">Musa troglodytarum</name>
    <name type="common">fe'i banana</name>
    <dbReference type="NCBI Taxonomy" id="320322"/>
    <lineage>
        <taxon>Eukaryota</taxon>
        <taxon>Viridiplantae</taxon>
        <taxon>Streptophyta</taxon>
        <taxon>Embryophyta</taxon>
        <taxon>Tracheophyta</taxon>
        <taxon>Spermatophyta</taxon>
        <taxon>Magnoliopsida</taxon>
        <taxon>Liliopsida</taxon>
        <taxon>Zingiberales</taxon>
        <taxon>Musaceae</taxon>
        <taxon>Musa</taxon>
    </lineage>
</organism>
<name>A0A9E7IHL5_9LILI</name>
<dbReference type="Proteomes" id="UP001055439">
    <property type="component" value="Chromosome 9"/>
</dbReference>
<accession>A0A9E7IHL5</accession>
<dbReference type="EMBL" id="CP097511">
    <property type="protein sequence ID" value="URE46908.1"/>
    <property type="molecule type" value="Genomic_DNA"/>
</dbReference>
<proteinExistence type="predicted"/>
<evidence type="ECO:0000313" key="2">
    <source>
        <dbReference type="Proteomes" id="UP001055439"/>
    </source>
</evidence>
<gene>
    <name evidence="1" type="ORF">MUK42_25187</name>
</gene>
<reference evidence="1" key="1">
    <citation type="submission" date="2022-05" db="EMBL/GenBank/DDBJ databases">
        <title>The Musa troglodytarum L. genome provides insights into the mechanism of non-climacteric behaviour and enrichment of carotenoids.</title>
        <authorList>
            <person name="Wang J."/>
        </authorList>
    </citation>
    <scope>NUCLEOTIDE SEQUENCE</scope>
    <source>
        <tissue evidence="1">Leaf</tissue>
    </source>
</reference>
<dbReference type="AlphaFoldDB" id="A0A9E7IHL5"/>
<evidence type="ECO:0000313" key="1">
    <source>
        <dbReference type="EMBL" id="URE46908.1"/>
    </source>
</evidence>
<dbReference type="OrthoDB" id="441446at2759"/>
<keyword evidence="2" id="KW-1185">Reference proteome</keyword>